<dbReference type="Pfam" id="PF02922">
    <property type="entry name" value="CBM_48"/>
    <property type="match status" value="1"/>
</dbReference>
<dbReference type="SUPFAM" id="SSF51445">
    <property type="entry name" value="(Trans)glycosidases"/>
    <property type="match status" value="1"/>
</dbReference>
<dbReference type="GO" id="GO:0120545">
    <property type="term" value="F:nucleic acid conformation isomerase activity"/>
    <property type="evidence" value="ECO:0007669"/>
    <property type="project" value="UniProtKB-ARBA"/>
</dbReference>
<dbReference type="InterPro" id="IPR013780">
    <property type="entry name" value="Glyco_hydro_b"/>
</dbReference>
<accession>A0A1J0KVD0</accession>
<dbReference type="SUPFAM" id="SSF81296">
    <property type="entry name" value="E set domains"/>
    <property type="match status" value="1"/>
</dbReference>
<dbReference type="PROSITE" id="PS00039">
    <property type="entry name" value="DEAD_ATP_HELICASE"/>
    <property type="match status" value="1"/>
</dbReference>
<dbReference type="InterPro" id="IPR013784">
    <property type="entry name" value="Carb-bd-like_fold"/>
</dbReference>
<comment type="similarity">
    <text evidence="1">Belongs to the glycosyl hydrolase 13 family.</text>
</comment>
<evidence type="ECO:0000256" key="2">
    <source>
        <dbReference type="ARBA" id="ARBA00023295"/>
    </source>
</evidence>
<dbReference type="Proteomes" id="UP000182521">
    <property type="component" value="Chromosome"/>
</dbReference>
<keyword evidence="2 4" id="KW-0326">Glycosidase</keyword>
<dbReference type="AlphaFoldDB" id="A0A1J0KVD0"/>
<dbReference type="SUPFAM" id="SSF49452">
    <property type="entry name" value="Starch-binding domain-like"/>
    <property type="match status" value="1"/>
</dbReference>
<dbReference type="InterPro" id="IPR006047">
    <property type="entry name" value="GH13_cat_dom"/>
</dbReference>
<dbReference type="InterPro" id="IPR013783">
    <property type="entry name" value="Ig-like_fold"/>
</dbReference>
<sequence>MQTANQNIWIQDSKSGNFRPINIAHDISLDFETSSIRFRIQATGFLNAYVVGKFNDWQKQEDLKLTWTTDNDDGSLWLTKDIFSIENLIPGTNQYTFILVDLEGNEYKVSINDRTFIPLSFNWLIASEKLEIKASEDFITPGFTLDLVAITESVTKRKNIIDVEWDISPKNPHIQISDNKLSTDSNLNDLSEITLTCFSKANPTFTAQRNFKIVKENRDGSLIHFVKKDQEYSGDNFSWDLWTFNEDKTTQIVPFSNKSDFGLYALCQKENVIARKKLWSLYWHNDWAEQTNSFDISDKNDSYYIVYGDSIIYTSLIDVINRTNPRIKYAVMDEADKIVAHLSDTPLIGTFFELWINSQKIDDVDLIIKYNSQQLIFTNLPKNINGSDLIEIRANNTFLPTKVLMRNYLDKFFYPENDMGITFNDSTISLRLWAPTAKKVEVLLYNEDLTTNKKQPDFSFELKPENKYGTHHIELNSADYENKYYLYRLYFDDLDPRGKQYTRVTYAIDPYAVGLGVNGEKGFLVNLDSPSLMPNQWQEHKYSRLENKEDTIIYETHLRDFTISLESGIPEKLRGKFLGASYSGAYYTNEESGEKVSTGVDSLVELGVTHIHLLPFFDFSSVDESKTNDKNNRNWGYDPKNYNAPDGCYSIDPYNPLQRIIGTRSMILGFHQKNIGVIMDVVYNHMTDTTNLDKIIPKYYFRTDQFGRFTNGSGCGNELATERPMVSKFIQDSVMHWVKNYKIDGIRFDLMELIDLDTIKSIIAKIKEFDPRIIIYGEPWKGGDSPLTNGTHRGTQKNQDFSIFNDFFRDAIRGNNNPGNGFINGDAHNSLNIGRVIDGLKGSIHGLTAKPLESINYVDAHDNYTLWDHIEKSQQNSIKDGSYRRGILENIFESTLVRQNALALGIILTAQGIPFIHGGAEFLRTKQGDHNSYRSGDEINAFHWSDKLAFKPFFNYVKGLIKLRKEHPALRISDPRIIDKCLNITTAHHDNRSGVIISHFKDYANGDSWQDIVIIYNATTIDGYEINDLLPKPESGFWHIVADHEKSGTETLKKVCVGSLPPLRSHSLMIIHS</sequence>
<dbReference type="KEGG" id="frc:KX01_980"/>
<dbReference type="NCBIfam" id="TIGR02104">
    <property type="entry name" value="pulA_typeI"/>
    <property type="match status" value="1"/>
</dbReference>
<dbReference type="InterPro" id="IPR004193">
    <property type="entry name" value="Glyco_hydro_13_N"/>
</dbReference>
<dbReference type="PANTHER" id="PTHR43002">
    <property type="entry name" value="GLYCOGEN DEBRANCHING ENZYME"/>
    <property type="match status" value="1"/>
</dbReference>
<protein>
    <submittedName>
        <fullName evidence="4">Pullulanase, type I</fullName>
        <ecNumber evidence="4">3.2.1.41</ecNumber>
    </submittedName>
</protein>
<dbReference type="InterPro" id="IPR017853">
    <property type="entry name" value="GH"/>
</dbReference>
<dbReference type="STRING" id="1542390.KX01_980"/>
<dbReference type="GO" id="GO:0051060">
    <property type="term" value="F:pullulanase activity"/>
    <property type="evidence" value="ECO:0007669"/>
    <property type="project" value="UniProtKB-EC"/>
</dbReference>
<proteinExistence type="inferred from homology"/>
<gene>
    <name evidence="4" type="primary">pulA</name>
    <name evidence="4" type="ORF">KX01_980</name>
</gene>
<dbReference type="Gene3D" id="2.60.40.1180">
    <property type="entry name" value="Golgi alpha-mannosidase II"/>
    <property type="match status" value="1"/>
</dbReference>
<keyword evidence="4" id="KW-0378">Hydrolase</keyword>
<dbReference type="InterPro" id="IPR014756">
    <property type="entry name" value="Ig_E-set"/>
</dbReference>
<name>A0A1J0KVD0_9GAMM</name>
<dbReference type="CDD" id="cd02860">
    <property type="entry name" value="E_set_Pullulanase"/>
    <property type="match status" value="1"/>
</dbReference>
<dbReference type="EC" id="3.2.1.41" evidence="4"/>
<dbReference type="Gene3D" id="2.60.40.1110">
    <property type="match status" value="1"/>
</dbReference>
<dbReference type="EMBL" id="CP009654">
    <property type="protein sequence ID" value="APC97776.1"/>
    <property type="molecule type" value="Genomic_DNA"/>
</dbReference>
<dbReference type="Pfam" id="PF21653">
    <property type="entry name" value="pulA_all-beta"/>
    <property type="match status" value="1"/>
</dbReference>
<organism evidence="4 5">
    <name type="scientific">Francisella frigiditurris</name>
    <dbReference type="NCBI Taxonomy" id="1542390"/>
    <lineage>
        <taxon>Bacteria</taxon>
        <taxon>Pseudomonadati</taxon>
        <taxon>Pseudomonadota</taxon>
        <taxon>Gammaproteobacteria</taxon>
        <taxon>Thiotrichales</taxon>
        <taxon>Francisellaceae</taxon>
        <taxon>Francisella</taxon>
    </lineage>
</organism>
<dbReference type="GO" id="GO:0005975">
    <property type="term" value="P:carbohydrate metabolic process"/>
    <property type="evidence" value="ECO:0007669"/>
    <property type="project" value="InterPro"/>
</dbReference>
<dbReference type="OrthoDB" id="3236218at2"/>
<evidence type="ECO:0000313" key="5">
    <source>
        <dbReference type="Proteomes" id="UP000182521"/>
    </source>
</evidence>
<dbReference type="SMART" id="SM00642">
    <property type="entry name" value="Aamy"/>
    <property type="match status" value="1"/>
</dbReference>
<dbReference type="Gene3D" id="2.60.40.10">
    <property type="entry name" value="Immunoglobulins"/>
    <property type="match status" value="1"/>
</dbReference>
<dbReference type="InterPro" id="IPR000629">
    <property type="entry name" value="RNA-helicase_DEAD-box_CS"/>
</dbReference>
<dbReference type="Gene3D" id="3.20.20.80">
    <property type="entry name" value="Glycosidases"/>
    <property type="match status" value="1"/>
</dbReference>
<reference evidence="5" key="1">
    <citation type="submission" date="2014-10" db="EMBL/GenBank/DDBJ databases">
        <authorList>
            <person name="Kuske C.R."/>
            <person name="Challacombe J.F."/>
            <person name="Daligault H.E."/>
            <person name="Davenport K.W."/>
            <person name="Johnson S.L."/>
            <person name="Siddaramappa S."/>
            <person name="Petersen J.M."/>
        </authorList>
    </citation>
    <scope>NUCLEOTIDE SEQUENCE [LARGE SCALE GENOMIC DNA]</scope>
    <source>
        <strain evidence="5">CA97-1460</strain>
    </source>
</reference>
<dbReference type="GO" id="GO:0030246">
    <property type="term" value="F:carbohydrate binding"/>
    <property type="evidence" value="ECO:0007669"/>
    <property type="project" value="InterPro"/>
</dbReference>
<dbReference type="InterPro" id="IPR049117">
    <property type="entry name" value="pulA_all-beta"/>
</dbReference>
<feature type="domain" description="Glycosyl hydrolase family 13 catalytic" evidence="3">
    <location>
        <begin position="555"/>
        <end position="964"/>
    </location>
</feature>
<evidence type="ECO:0000256" key="1">
    <source>
        <dbReference type="ARBA" id="ARBA00008061"/>
    </source>
</evidence>
<keyword evidence="5" id="KW-1185">Reference proteome</keyword>
<dbReference type="InterPro" id="IPR011840">
    <property type="entry name" value="PulA_typeI"/>
</dbReference>
<evidence type="ECO:0000313" key="4">
    <source>
        <dbReference type="EMBL" id="APC97776.1"/>
    </source>
</evidence>
<dbReference type="CDD" id="cd11341">
    <property type="entry name" value="AmyAc_Pullulanase_LD-like"/>
    <property type="match status" value="1"/>
</dbReference>
<evidence type="ECO:0000259" key="3">
    <source>
        <dbReference type="SMART" id="SM00642"/>
    </source>
</evidence>
<dbReference type="RefSeq" id="WP_071663908.1">
    <property type="nucleotide sequence ID" value="NZ_CP009654.1"/>
</dbReference>